<proteinExistence type="predicted"/>
<dbReference type="RefSeq" id="WP_143918908.1">
    <property type="nucleotide sequence ID" value="NZ_CANMIK010000095.1"/>
</dbReference>
<keyword evidence="1" id="KW-0472">Membrane</keyword>
<sequence length="83" mass="9124">MKKDTLIITGAGLVIGTLEALIYYNMGKKDENGKFSYSLPPTKEFLQTVGLVFITSIATAYLTKGLEKVILTKSKPKLRLQTA</sequence>
<evidence type="ECO:0000313" key="2">
    <source>
        <dbReference type="EMBL" id="TSE03691.1"/>
    </source>
</evidence>
<keyword evidence="1" id="KW-0812">Transmembrane</keyword>
<keyword evidence="3" id="KW-1185">Reference proteome</keyword>
<name>A0A554VB64_9FLAO</name>
<evidence type="ECO:0000313" key="3">
    <source>
        <dbReference type="Proteomes" id="UP000318833"/>
    </source>
</evidence>
<gene>
    <name evidence="2" type="ORF">FOF46_28750</name>
</gene>
<feature type="transmembrane region" description="Helical" evidence="1">
    <location>
        <begin position="45"/>
        <end position="63"/>
    </location>
</feature>
<evidence type="ECO:0000256" key="1">
    <source>
        <dbReference type="SAM" id="Phobius"/>
    </source>
</evidence>
<dbReference type="Proteomes" id="UP000318833">
    <property type="component" value="Unassembled WGS sequence"/>
</dbReference>
<feature type="transmembrane region" description="Helical" evidence="1">
    <location>
        <begin position="7"/>
        <end position="25"/>
    </location>
</feature>
<reference evidence="2 3" key="1">
    <citation type="submission" date="2019-07" db="EMBL/GenBank/DDBJ databases">
        <title>The draft genome sequence of Aquimarina algiphila M91.</title>
        <authorList>
            <person name="Meng X."/>
        </authorList>
    </citation>
    <scope>NUCLEOTIDE SEQUENCE [LARGE SCALE GENOMIC DNA]</scope>
    <source>
        <strain evidence="2 3">M91</strain>
    </source>
</reference>
<keyword evidence="1" id="KW-1133">Transmembrane helix</keyword>
<dbReference type="EMBL" id="VLNR01000101">
    <property type="protein sequence ID" value="TSE03691.1"/>
    <property type="molecule type" value="Genomic_DNA"/>
</dbReference>
<comment type="caution">
    <text evidence="2">The sequence shown here is derived from an EMBL/GenBank/DDBJ whole genome shotgun (WGS) entry which is preliminary data.</text>
</comment>
<accession>A0A554VB64</accession>
<dbReference type="AlphaFoldDB" id="A0A554VB64"/>
<protein>
    <submittedName>
        <fullName evidence="2">Uncharacterized protein</fullName>
    </submittedName>
</protein>
<organism evidence="2 3">
    <name type="scientific">Aquimarina algiphila</name>
    <dbReference type="NCBI Taxonomy" id="2047982"/>
    <lineage>
        <taxon>Bacteria</taxon>
        <taxon>Pseudomonadati</taxon>
        <taxon>Bacteroidota</taxon>
        <taxon>Flavobacteriia</taxon>
        <taxon>Flavobacteriales</taxon>
        <taxon>Flavobacteriaceae</taxon>
        <taxon>Aquimarina</taxon>
    </lineage>
</organism>